<dbReference type="CDD" id="cd03272">
    <property type="entry name" value="ABC_SMC3_euk"/>
    <property type="match status" value="1"/>
</dbReference>
<dbReference type="GO" id="GO:0051177">
    <property type="term" value="P:meiotic sister chromatid cohesion"/>
    <property type="evidence" value="ECO:0007669"/>
    <property type="project" value="EnsemblFungi"/>
</dbReference>
<dbReference type="InterPro" id="IPR024704">
    <property type="entry name" value="SMC"/>
</dbReference>
<feature type="domain" description="SMC hinge" evidence="11">
    <location>
        <begin position="533"/>
        <end position="648"/>
    </location>
</feature>
<protein>
    <recommendedName>
        <fullName evidence="8">Structural maintenance of chromosomes protein</fullName>
    </recommendedName>
</protein>
<dbReference type="GO" id="GO:0051301">
    <property type="term" value="P:cell division"/>
    <property type="evidence" value="ECO:0007669"/>
    <property type="project" value="UniProtKB-KW"/>
</dbReference>
<dbReference type="GO" id="GO:0019901">
    <property type="term" value="F:protein kinase binding"/>
    <property type="evidence" value="ECO:0007669"/>
    <property type="project" value="EnsemblFungi"/>
</dbReference>
<keyword evidence="7" id="KW-0131">Cell cycle</keyword>
<dbReference type="SUPFAM" id="SSF75553">
    <property type="entry name" value="Smc hinge domain"/>
    <property type="match status" value="1"/>
</dbReference>
<dbReference type="InParanoid" id="G8ZT02"/>
<evidence type="ECO:0000256" key="3">
    <source>
        <dbReference type="ARBA" id="ARBA00022618"/>
    </source>
</evidence>
<dbReference type="GO" id="GO:0005634">
    <property type="term" value="C:nucleus"/>
    <property type="evidence" value="ECO:0007669"/>
    <property type="project" value="UniProtKB-SubCell"/>
</dbReference>
<sequence>MYIRRVIIKGFKTYRNETVIDDFSPHHNIVIGSNGSGKSNFFAAIRFVLSGDYSNLKREERQGLIHQGSGSVMSASVEIVFHDPDHRIILPSGVAPRSNDEVLVRRTVGLKKDDYQLNDRNVTKGDVVRMLESAGFSMNNPYNIVPQGRIIALTNAKDKERLQLLEDVVGAKSFEVKLRASLKKMEQTEQKRAQIVKEMEELNDKLSEMEEERKELEVFNNLERNRKAFQFTLYDRELNDVINQIEKMDDVYNVTLHSSHDYITELDKREDMVEQINKNLQNLESSIKIKETAELSQARSKHNELSNAIANLNVKIRDLQRQVVSYDEQSDLNRKNLAIINEAIEAKQAQLAKISPRFESLSKEEVSYKLELAGLQEKQRDLLLMKGKYSHFQTVEERNEWIEGELRSLNETLANTTHLKSQIDNERNELHEKLNATEEQIQELEDSVRGPGVVAEIEDIEKKVNDLKAEYVEKINERKELWRSEQKLQTISETLLDTVKNSERSVSETMAKSLANGIASVREITEKLRLPEGRVFGTLGELIKVNEKYKMCAEVVGGNSLFHIVVDTDETASLMIQELYRMRGGRVTFMPLNRIYNDPNITYPPNAQSSCTPLIKKIKFDAQFESVVKNVFGKTIVVRDLAAGSKIAKHYKLDAITLDGDRADKSGLLTGGYHEHHKKTRLESLKDLKNARTQYKKTSDELEQIRQKIHTADAEIDSMNGQIRVASNKRETILTNVDGFRTKLNNKLSEKLFLEESAKSLELKREKAETSIKVVQAKIDSYTLDLTSEFETQISAQKQKELNDLEITLQKVQKNLNTTTEALQGITTKIDSLTAELNSKLLPQKSELQASKHQDGDVLVADLKSDLELMISDKQGLEKQFESSGKEVDELQTELEGLKAEKGKNESLLEKANSQQAQLLKKLETFQKDAEKSMVKKTTLASRREELQRKIREVGLLAEEALNSFSNLSSEELLRKLNAVNEDISGLKNVNKKAFENFKKFHEKKLELEDRSKELDESKTSIQNLIVKLKQQKVAAVDSTFENVSRNFTEVFEQLVPRGKAKLVIHRSSDARDDDVDAENDTAMTGDDDGTQTESMYTGVSISVSFNSKKTRQLHVEQLSGGQKTVCAVALILAIQMVDPAPFYLFDEIDAALDKQYRTAVAGIIKALSANAQFICTTFRTDMLQVADKFFRVKYENKISTVVEVDRQEAINFIKGTNKLAEV</sequence>
<evidence type="ECO:0000256" key="6">
    <source>
        <dbReference type="ARBA" id="ARBA00023242"/>
    </source>
</evidence>
<feature type="coiled-coil region" evidence="9">
    <location>
        <begin position="685"/>
        <end position="722"/>
    </location>
</feature>
<dbReference type="GO" id="GO:0016887">
    <property type="term" value="F:ATP hydrolysis activity"/>
    <property type="evidence" value="ECO:0007669"/>
    <property type="project" value="EnsemblFungi"/>
</dbReference>
<name>G8ZT02_TORDE</name>
<feature type="coiled-coil region" evidence="9">
    <location>
        <begin position="171"/>
        <end position="226"/>
    </location>
</feature>
<dbReference type="InterPro" id="IPR027417">
    <property type="entry name" value="P-loop_NTPase"/>
</dbReference>
<evidence type="ECO:0000313" key="12">
    <source>
        <dbReference type="EMBL" id="CCE91746.1"/>
    </source>
</evidence>
<dbReference type="HOGENOM" id="CLU_001042_5_0_1"/>
<dbReference type="AlphaFoldDB" id="G8ZT02"/>
<dbReference type="GO" id="GO:0030892">
    <property type="term" value="C:mitotic cohesin complex"/>
    <property type="evidence" value="ECO:0007669"/>
    <property type="project" value="EnsemblFungi"/>
</dbReference>
<evidence type="ECO:0000313" key="13">
    <source>
        <dbReference type="Proteomes" id="UP000005627"/>
    </source>
</evidence>
<dbReference type="InterPro" id="IPR036277">
    <property type="entry name" value="SMC_hinge_sf"/>
</dbReference>
<dbReference type="GO" id="GO:0000086">
    <property type="term" value="P:G2/M transition of mitotic cell cycle"/>
    <property type="evidence" value="ECO:0007669"/>
    <property type="project" value="EnsemblFungi"/>
</dbReference>
<evidence type="ECO:0000256" key="1">
    <source>
        <dbReference type="ARBA" id="ARBA00004123"/>
    </source>
</evidence>
<keyword evidence="13" id="KW-1185">Reference proteome</keyword>
<evidence type="ECO:0000256" key="9">
    <source>
        <dbReference type="SAM" id="Coils"/>
    </source>
</evidence>
<dbReference type="InterPro" id="IPR003395">
    <property type="entry name" value="RecF/RecN/SMC_N"/>
</dbReference>
<dbReference type="FunFam" id="3.40.50.300:FF:000424">
    <property type="entry name" value="Structural maintenance of chromosomes 3"/>
    <property type="match status" value="1"/>
</dbReference>
<evidence type="ECO:0000256" key="7">
    <source>
        <dbReference type="ARBA" id="ARBA00023306"/>
    </source>
</evidence>
<feature type="coiled-coil region" evidence="9">
    <location>
        <begin position="420"/>
        <end position="477"/>
    </location>
</feature>
<dbReference type="Gene3D" id="1.20.1060.20">
    <property type="match status" value="1"/>
</dbReference>
<dbReference type="PANTHER" id="PTHR43977">
    <property type="entry name" value="STRUCTURAL MAINTENANCE OF CHROMOSOMES PROTEIN 3"/>
    <property type="match status" value="1"/>
</dbReference>
<dbReference type="Pfam" id="PF02463">
    <property type="entry name" value="SMC_N"/>
    <property type="match status" value="1"/>
</dbReference>
<reference evidence="12 13" key="1">
    <citation type="journal article" date="2011" name="Proc. Natl. Acad. Sci. U.S.A.">
        <title>Evolutionary erosion of yeast sex chromosomes by mating-type switching accidents.</title>
        <authorList>
            <person name="Gordon J.L."/>
            <person name="Armisen D."/>
            <person name="Proux-Wera E."/>
            <person name="Oheigeartaigh S.S."/>
            <person name="Byrne K.P."/>
            <person name="Wolfe K.H."/>
        </authorList>
    </citation>
    <scope>NUCLEOTIDE SEQUENCE [LARGE SCALE GENOMIC DNA]</scope>
    <source>
        <strain evidence="13">ATCC 10662 / CBS 1146 / NBRC 0425 / NCYC 2629 / NRRL Y-866</strain>
    </source>
</reference>
<dbReference type="GO" id="GO:0007131">
    <property type="term" value="P:reciprocal meiotic recombination"/>
    <property type="evidence" value="ECO:0007669"/>
    <property type="project" value="EnsemblFungi"/>
</dbReference>
<dbReference type="SMART" id="SM00968">
    <property type="entry name" value="SMC_hinge"/>
    <property type="match status" value="1"/>
</dbReference>
<dbReference type="InterPro" id="IPR010935">
    <property type="entry name" value="SMC_hinge"/>
</dbReference>
<evidence type="ECO:0000256" key="8">
    <source>
        <dbReference type="PIRNR" id="PIRNR005719"/>
    </source>
</evidence>
<dbReference type="SUPFAM" id="SSF52540">
    <property type="entry name" value="P-loop containing nucleoside triphosphate hydrolases"/>
    <property type="match status" value="1"/>
</dbReference>
<dbReference type="FunCoup" id="G8ZT02">
    <property type="interactions" value="1387"/>
</dbReference>
<evidence type="ECO:0000256" key="10">
    <source>
        <dbReference type="SAM" id="MobiDB-lite"/>
    </source>
</evidence>
<keyword evidence="5 9" id="KW-0175">Coiled coil</keyword>
<evidence type="ECO:0000256" key="5">
    <source>
        <dbReference type="ARBA" id="ARBA00023054"/>
    </source>
</evidence>
<dbReference type="EMBL" id="HE616745">
    <property type="protein sequence ID" value="CCE91746.1"/>
    <property type="molecule type" value="Genomic_DNA"/>
</dbReference>
<feature type="coiled-coil region" evidence="9">
    <location>
        <begin position="751"/>
        <end position="822"/>
    </location>
</feature>
<dbReference type="GO" id="GO:0042802">
    <property type="term" value="F:identical protein binding"/>
    <property type="evidence" value="ECO:0007669"/>
    <property type="project" value="EnsemblFungi"/>
</dbReference>
<comment type="similarity">
    <text evidence="2">Belongs to the SMC family. SMC3 subfamily.</text>
</comment>
<organism evidence="12 13">
    <name type="scientific">Torulaspora delbrueckii</name>
    <name type="common">Yeast</name>
    <name type="synonym">Candida colliculosa</name>
    <dbReference type="NCBI Taxonomy" id="4950"/>
    <lineage>
        <taxon>Eukaryota</taxon>
        <taxon>Fungi</taxon>
        <taxon>Dikarya</taxon>
        <taxon>Ascomycota</taxon>
        <taxon>Saccharomycotina</taxon>
        <taxon>Saccharomycetes</taxon>
        <taxon>Saccharomycetales</taxon>
        <taxon>Saccharomycetaceae</taxon>
        <taxon>Torulaspora</taxon>
    </lineage>
</organism>
<dbReference type="Proteomes" id="UP000005627">
    <property type="component" value="Chromosome 4"/>
</dbReference>
<dbReference type="eggNOG" id="KOG0964">
    <property type="taxonomic scope" value="Eukaryota"/>
</dbReference>
<dbReference type="GeneID" id="11502181"/>
<dbReference type="GO" id="GO:1990414">
    <property type="term" value="P:replication-born double-strand break repair via sister chromatid exchange"/>
    <property type="evidence" value="ECO:0007669"/>
    <property type="project" value="EnsemblFungi"/>
</dbReference>
<gene>
    <name evidence="12" type="primary">TDEL0D01620</name>
    <name evidence="12" type="ORF">TDEL_0D01620</name>
</gene>
<dbReference type="FunFam" id="3.40.50.300:FF:000370">
    <property type="entry name" value="Structural maintenance of chromosomes 3"/>
    <property type="match status" value="1"/>
</dbReference>
<evidence type="ECO:0000256" key="4">
    <source>
        <dbReference type="ARBA" id="ARBA00022776"/>
    </source>
</evidence>
<dbReference type="KEGG" id="tdl:TDEL_0D01620"/>
<dbReference type="Pfam" id="PF06470">
    <property type="entry name" value="SMC_hinge"/>
    <property type="match status" value="1"/>
</dbReference>
<evidence type="ECO:0000256" key="2">
    <source>
        <dbReference type="ARBA" id="ARBA00005917"/>
    </source>
</evidence>
<feature type="region of interest" description="Disordered" evidence="10">
    <location>
        <begin position="1071"/>
        <end position="1092"/>
    </location>
</feature>
<dbReference type="Gene3D" id="3.40.50.300">
    <property type="entry name" value="P-loop containing nucleotide triphosphate hydrolases"/>
    <property type="match status" value="2"/>
</dbReference>
<dbReference type="Gene3D" id="3.30.70.1620">
    <property type="match status" value="1"/>
</dbReference>
<dbReference type="GO" id="GO:0007130">
    <property type="term" value="P:synaptonemal complex assembly"/>
    <property type="evidence" value="ECO:0007669"/>
    <property type="project" value="EnsemblFungi"/>
</dbReference>
<proteinExistence type="inferred from homology"/>
<dbReference type="PIRSF" id="PIRSF005719">
    <property type="entry name" value="SMC"/>
    <property type="match status" value="1"/>
</dbReference>
<dbReference type="OrthoDB" id="431497at2759"/>
<dbReference type="InterPro" id="IPR041741">
    <property type="entry name" value="SMC3_ABC_euk"/>
</dbReference>
<keyword evidence="6 8" id="KW-0539">Nucleus</keyword>
<keyword evidence="4" id="KW-0498">Mitosis</keyword>
<evidence type="ECO:0000259" key="11">
    <source>
        <dbReference type="SMART" id="SM00968"/>
    </source>
</evidence>
<feature type="coiled-coil region" evidence="9">
    <location>
        <begin position="266"/>
        <end position="329"/>
    </location>
</feature>
<dbReference type="GO" id="GO:0007064">
    <property type="term" value="P:mitotic sister chromatid cohesion"/>
    <property type="evidence" value="ECO:0007669"/>
    <property type="project" value="EnsemblFungi"/>
</dbReference>
<keyword evidence="3" id="KW-0132">Cell division</keyword>
<dbReference type="GO" id="GO:0005524">
    <property type="term" value="F:ATP binding"/>
    <property type="evidence" value="ECO:0007669"/>
    <property type="project" value="InterPro"/>
</dbReference>
<dbReference type="STRING" id="1076872.G8ZT02"/>
<accession>G8ZT02</accession>
<feature type="coiled-coil region" evidence="9">
    <location>
        <begin position="860"/>
        <end position="990"/>
    </location>
</feature>
<feature type="compositionally biased region" description="Acidic residues" evidence="10">
    <location>
        <begin position="1072"/>
        <end position="1091"/>
    </location>
</feature>
<comment type="subcellular location">
    <subcellularLocation>
        <location evidence="1 8">Nucleus</location>
    </subcellularLocation>
</comment>
<dbReference type="RefSeq" id="XP_003680957.1">
    <property type="nucleotide sequence ID" value="XM_003680909.1"/>
</dbReference>